<sequence length="40" mass="4116">MFPSALLFCLAAIAVTSTVAFTSPANFDIPADNANVRNSG</sequence>
<reference evidence="2 3" key="1">
    <citation type="submission" date="2015-12" db="EMBL/GenBank/DDBJ databases">
        <title>Draft genome sequence of Moniliophthora roreri, the causal agent of frosty pod rot of cacao.</title>
        <authorList>
            <person name="Aime M.C."/>
            <person name="Diaz-Valderrama J.R."/>
            <person name="Kijpornyongpan T."/>
            <person name="Phillips-Mora W."/>
        </authorList>
    </citation>
    <scope>NUCLEOTIDE SEQUENCE [LARGE SCALE GENOMIC DNA]</scope>
    <source>
        <strain evidence="2 3">MCA 2952</strain>
    </source>
</reference>
<gene>
    <name evidence="2" type="ORF">WG66_10008</name>
</gene>
<dbReference type="AlphaFoldDB" id="A0A0W0FM57"/>
<dbReference type="Proteomes" id="UP000054988">
    <property type="component" value="Unassembled WGS sequence"/>
</dbReference>
<keyword evidence="1" id="KW-0732">Signal</keyword>
<protein>
    <submittedName>
        <fullName evidence="2">Uncharacterized protein</fullName>
    </submittedName>
</protein>
<organism evidence="2 3">
    <name type="scientific">Moniliophthora roreri</name>
    <name type="common">Frosty pod rot fungus</name>
    <name type="synonym">Monilia roreri</name>
    <dbReference type="NCBI Taxonomy" id="221103"/>
    <lineage>
        <taxon>Eukaryota</taxon>
        <taxon>Fungi</taxon>
        <taxon>Dikarya</taxon>
        <taxon>Basidiomycota</taxon>
        <taxon>Agaricomycotina</taxon>
        <taxon>Agaricomycetes</taxon>
        <taxon>Agaricomycetidae</taxon>
        <taxon>Agaricales</taxon>
        <taxon>Marasmiineae</taxon>
        <taxon>Marasmiaceae</taxon>
        <taxon>Moniliophthora</taxon>
    </lineage>
</organism>
<dbReference type="EMBL" id="LATX01001849">
    <property type="protein sequence ID" value="KTB37392.1"/>
    <property type="molecule type" value="Genomic_DNA"/>
</dbReference>
<accession>A0A0W0FM57</accession>
<proteinExistence type="predicted"/>
<evidence type="ECO:0000256" key="1">
    <source>
        <dbReference type="SAM" id="SignalP"/>
    </source>
</evidence>
<comment type="caution">
    <text evidence="2">The sequence shown here is derived from an EMBL/GenBank/DDBJ whole genome shotgun (WGS) entry which is preliminary data.</text>
</comment>
<feature type="chain" id="PRO_5006901913" evidence="1">
    <location>
        <begin position="21"/>
        <end position="40"/>
    </location>
</feature>
<evidence type="ECO:0000313" key="2">
    <source>
        <dbReference type="EMBL" id="KTB37392.1"/>
    </source>
</evidence>
<feature type="signal peptide" evidence="1">
    <location>
        <begin position="1"/>
        <end position="20"/>
    </location>
</feature>
<evidence type="ECO:0000313" key="3">
    <source>
        <dbReference type="Proteomes" id="UP000054988"/>
    </source>
</evidence>
<name>A0A0W0FM57_MONRR</name>